<dbReference type="EMBL" id="AAAGZE010000053">
    <property type="protein sequence ID" value="EAC1533973.1"/>
    <property type="molecule type" value="Genomic_DNA"/>
</dbReference>
<keyword evidence="1" id="KW-0732">Signal</keyword>
<dbReference type="Pfam" id="PF12951">
    <property type="entry name" value="PATR"/>
    <property type="match status" value="2"/>
</dbReference>
<keyword evidence="2" id="KW-0843">Virulence</keyword>
<dbReference type="NCBIfam" id="TIGR02601">
    <property type="entry name" value="autotrns_rpt"/>
    <property type="match status" value="1"/>
</dbReference>
<reference evidence="4 5" key="1">
    <citation type="submission" date="2018-10" db="EMBL/GenBank/DDBJ databases">
        <authorList>
            <consortium name="NARMS: The National Antimicrobial Resistance Monitoring System"/>
        </authorList>
    </citation>
    <scope>NUCLEOTIDE SEQUENCE [LARGE SCALE GENOMIC DNA]</scope>
    <source>
        <strain evidence="4 5">CVM N17EC1330</strain>
    </source>
</reference>
<dbReference type="PROSITE" id="PS51208">
    <property type="entry name" value="AUTOTRANSPORTER"/>
    <property type="match status" value="1"/>
</dbReference>
<dbReference type="Pfam" id="PF03797">
    <property type="entry name" value="Autotransporter"/>
    <property type="match status" value="1"/>
</dbReference>
<dbReference type="InterPro" id="IPR005546">
    <property type="entry name" value="Autotransporte_beta"/>
</dbReference>
<sequence length="2635" mass="270181">MNKIYKVIWNHTTQKWDVVSELTSCRKKCKSTRLGIALSAMVLGGAIAINCNNAMADVILSPDWRPGTNNSGVGAATVSGKTEYITGPNVVQSGGSGLIWMTVEQAILNGYTTGDNLSGLIYVNTGEKTKTITVKDEVTGAYQTLQVFDTDSFSQRDAGTGGNETIPGFSGTADFFNATRFVTANNGGTAILDVGSPAIGNFFKNTQLAVADGEGSSVVWNSVNDFYFQPGATMQGGGVTQKIIDSMKYAGTITDWAGKVHHINSLDDLKQYNQYLIKSLEDKTLSYKQYDAEFNKALIVTKHNYNVDMTAGGRIDSTPYKENVGLLAVLHATNNARAILGKTGKLTGVLPAYGNGGGIVATNGGTGVNEGVIDAIGTEMIAYQNSTIVNDGTLFVWDNNDKYALQAEGMVAGSNGSSAINNGVINIRPFKNAFAPEGINTAIVVSNGGMATNKGTINITADASTNDNNGKTRGVNVGAGGSFINSAFGSINVGIAEDKTATHSAVGSVAIEVQNGANKVVNEGTIFLGRGSQGNYGILAKDAGSVDVVNKGTITIDGHDSDAPALNVGMLANNSSGMKNSGIINVNGLNSTGLQVINAGQLNSDGTINVDGEGISSGFRNYGAWVEGARSNVNVSGKINLSGTGAVGVFAKDGGSLTLSGNGAVLFGSSDQIGFYVYGKDSAIHNTGSGVMDVSTENSTLFRIASGATFQGTADASSALTASGKNSYALIATGKSDGGVASTVTSGGMTINLTGEGATATLIEGGAQGTIESNAIINMDNASAIAGIADGNGYDISGKLINPKDKTTLLTAGAQLSSTQDKVTGYIARNGATLNNTGNIIFTGKNTVGVRVEEGAVGTNSGNITVQDGGVGLIANATQDVTTINNSGNLVLKGGDNANRTTGIKASGTTTTVNMTAGTISLQGQGAIGVEASNKGTVNLDGSAVPNFAADGSGITDQIAFRIIGDGATIKTNIAPGTLLDASGERSVLFRIEDGAKQAGSLLMKTSGTGSRGIWATGKGSNVLADAGSDFQILGAQAQGLYVTGGATATLKQGASVNLVGDGAVVAEVDGNEYALDGSITQTNTGSVITNEADISSPLNNAKGFITRNQGLLINNGNIDFTTGTDNIGVWVDNGRFENTGSRIAVNGVALFVEGEHAQITSTGGDIVAVDGEAAIKLGAGASLNLAGSGLGMIEGQKNAHGILLDRGAVGLVIDGAKINVNAAGAVGHGIENRAEIEGIQLTNTTEINVADGIGVRTSASLAKTNSGTINVDDSGIALAFQKADGSETDNNLDMSDSAGLVINLKGTDGTGIFANTKDGAVVKSGASVNVTQADGGSALVVNNAASEVVQSGNLISASLSHAVVDASKAQSFTNKGQIKAASTTGTAMAFDDAVNTTVLNDSGAEIQGVVALNGGDNTFTNKGSITGTVSAKEGNNTFLFDDGSTLTGEVTAGNGNNNVTLNGKAHVDQVTAGTGKNTFTIKGEVATWNLLDGGQGDSDSLIFDNAIHTLDSVVKLQNFEHVGLKNSSLVTLKEALVLTDGGTGPGSVDIESGSELAIIPAVAGNFTFDPLLTGKGTLSARLDADTSAFEFSHNVGDQFAGTLKLGTSSFALEGLNTSGLTHAMLMSETGNITTVGSGVQQIGGLGFNGGTLIFGSVMPGDTIASNSIETSAAGTLDIRGKGTIQVTMPDEVINDIPAVDTRKNLLEQDDAQTLVTLVNAAGTVTGTGGQLQLVDENGQAISHSQTFDVTQGGEVVAQGNYDYKLLGSSDGIKGDGLYIGYGLKSLDLQGTGDKALALTPRANAQGLQTDLGAQLTGAGDLAIEAAGQVVTLSNGGNNYTGDTLVRSGTLQMANDNVLGATGNLNVASNAVFRTNGYSQTIGALQTETGSHIQLDSGSVLTVSGTQRQPGDDNGGVIENNVLSGEGTLAVTGSNLTVHGTNIGFTGNASLTQGALVEMNGAQGLGSQGSISFESLNDRLAIDIADGSGVSSNLSKSLSGKGSVGILNTTDLTLSGDNSNFSGEFRVQKDAALRASDEKHLGTGLIDSDGVTWLTASGNWLLKNDITGSGALVKQGAGNLIINHELTYTGDTTVENGVLIVGDDSVTRAAGATLSGSKNIHVLNGGTLSGLGSVSGQVNNQGTLASLNALSGYETAEASNFTVGSLTNTGVIRLAGGKTGNTLTVNGDYTGGGTLIINTVLGDDTSATDKLIVTGNTSGDTGVVVNNVRGQGAQTADGIEIVHVGGQSDGNFRLQNRAVAGAWEYFLHKGNAGGTDGNWYLRSELPPGPQPQPQPQPQPHPTPDKPVQKVYRPEAGSYIANIAAANTLFNIRMHDREGETYYTDVFTGEKKATSMWMRHIGGHNRWKDSSSQLNTQSNRYVVQLGGSIAQWTDGQDRLQLGIMAGYGNEKSSTTSSLSGYKSKGAINGYSTGLYGTWQQNDGNDNGAYVDTWIQYGWFNNTVNGEKLAAESWKSRGFTGSVEAGYTFKAGEFTGSQGSHYDWYIQPQSQITWMNVRASEHTEKNGTKVQLSGDGNIQSRLGVRTYLKGKSASDDNKAHQFEPFVEVNWIHNTRSWGVKMDNTALSQDGATNIAEVKTGVQGKLSDNLNVWGNVGVQAGDKGYSDAQAMLGIKYIF</sequence>
<dbReference type="Gene3D" id="2.40.128.130">
    <property type="entry name" value="Autotransporter beta-domain"/>
    <property type="match status" value="1"/>
</dbReference>
<dbReference type="InterPro" id="IPR050909">
    <property type="entry name" value="Bact_Autotransporter_VF"/>
</dbReference>
<protein>
    <submittedName>
        <fullName evidence="4">Autotransporter outer membrane beta-barrel domain-containing protein</fullName>
    </submittedName>
</protein>
<evidence type="ECO:0000313" key="5">
    <source>
        <dbReference type="Proteomes" id="UP000382540"/>
    </source>
</evidence>
<name>A0A3K2URH7_ECOLX</name>
<dbReference type="PANTHER" id="PTHR12338:SF5">
    <property type="entry name" value="ANTIGEN 43-RELATED"/>
    <property type="match status" value="1"/>
</dbReference>
<dbReference type="InterPro" id="IPR043990">
    <property type="entry name" value="AC_1"/>
</dbReference>
<dbReference type="PANTHER" id="PTHR12338">
    <property type="entry name" value="AUTOTRANSPORTER"/>
    <property type="match status" value="1"/>
</dbReference>
<dbReference type="InterPro" id="IPR011050">
    <property type="entry name" value="Pectin_lyase_fold/virulence"/>
</dbReference>
<dbReference type="Gene3D" id="2.160.20.20">
    <property type="match status" value="1"/>
</dbReference>
<dbReference type="InterPro" id="IPR013425">
    <property type="entry name" value="Autotrns_rpt"/>
</dbReference>
<feature type="compositionally biased region" description="Pro residues" evidence="3">
    <location>
        <begin position="2286"/>
        <end position="2301"/>
    </location>
</feature>
<dbReference type="InterPro" id="IPR036709">
    <property type="entry name" value="Autotransporte_beta_dom_sf"/>
</dbReference>
<dbReference type="NCBIfam" id="TIGR01414">
    <property type="entry name" value="autotrans_barl"/>
    <property type="match status" value="1"/>
</dbReference>
<evidence type="ECO:0000256" key="3">
    <source>
        <dbReference type="SAM" id="MobiDB-lite"/>
    </source>
</evidence>
<dbReference type="SUPFAM" id="SSF51126">
    <property type="entry name" value="Pectin lyase-like"/>
    <property type="match status" value="1"/>
</dbReference>
<comment type="caution">
    <text evidence="4">The sequence shown here is derived from an EMBL/GenBank/DDBJ whole genome shotgun (WGS) entry which is preliminary data.</text>
</comment>
<gene>
    <name evidence="4" type="ORF">D9J61_18345</name>
</gene>
<dbReference type="SMART" id="SM00869">
    <property type="entry name" value="Autotransporter"/>
    <property type="match status" value="1"/>
</dbReference>
<dbReference type="Pfam" id="PF18883">
    <property type="entry name" value="AC_1"/>
    <property type="match status" value="1"/>
</dbReference>
<evidence type="ECO:0000256" key="2">
    <source>
        <dbReference type="ARBA" id="ARBA00023026"/>
    </source>
</evidence>
<evidence type="ECO:0000256" key="1">
    <source>
        <dbReference type="ARBA" id="ARBA00022729"/>
    </source>
</evidence>
<dbReference type="CDD" id="cd01344">
    <property type="entry name" value="PL2_Passenger_AT"/>
    <property type="match status" value="1"/>
</dbReference>
<organism evidence="4 5">
    <name type="scientific">Escherichia coli</name>
    <dbReference type="NCBI Taxonomy" id="562"/>
    <lineage>
        <taxon>Bacteria</taxon>
        <taxon>Pseudomonadati</taxon>
        <taxon>Pseudomonadota</taxon>
        <taxon>Gammaproteobacteria</taxon>
        <taxon>Enterobacterales</taxon>
        <taxon>Enterobacteriaceae</taxon>
        <taxon>Escherichia</taxon>
    </lineage>
</organism>
<dbReference type="RefSeq" id="WP_001525245.1">
    <property type="nucleotide sequence ID" value="NZ_BFIE01000044.1"/>
</dbReference>
<dbReference type="InterPro" id="IPR024973">
    <property type="entry name" value="ESPR"/>
</dbReference>
<dbReference type="GO" id="GO:0019867">
    <property type="term" value="C:outer membrane"/>
    <property type="evidence" value="ECO:0007669"/>
    <property type="project" value="InterPro"/>
</dbReference>
<dbReference type="InterPro" id="IPR006315">
    <property type="entry name" value="OM_autotransptr_brl_dom"/>
</dbReference>
<dbReference type="Pfam" id="PF13018">
    <property type="entry name" value="ESPR"/>
    <property type="match status" value="1"/>
</dbReference>
<proteinExistence type="predicted"/>
<accession>A0A3K2URH7</accession>
<evidence type="ECO:0000313" key="4">
    <source>
        <dbReference type="EMBL" id="EAC1533973.1"/>
    </source>
</evidence>
<dbReference type="InterPro" id="IPR012332">
    <property type="entry name" value="Autotransporter_pectin_lyase_C"/>
</dbReference>
<dbReference type="SUPFAM" id="SSF88633">
    <property type="entry name" value="Positive stranded ssRNA viruses"/>
    <property type="match status" value="1"/>
</dbReference>
<dbReference type="Proteomes" id="UP000382540">
    <property type="component" value="Unassembled WGS sequence"/>
</dbReference>
<dbReference type="SUPFAM" id="SSF103515">
    <property type="entry name" value="Autotransporter"/>
    <property type="match status" value="1"/>
</dbReference>
<feature type="region of interest" description="Disordered" evidence="3">
    <location>
        <begin position="2277"/>
        <end position="2309"/>
    </location>
</feature>